<feature type="transmembrane region" description="Helical" evidence="6">
    <location>
        <begin position="157"/>
        <end position="179"/>
    </location>
</feature>
<evidence type="ECO:0000256" key="3">
    <source>
        <dbReference type="ARBA" id="ARBA00022692"/>
    </source>
</evidence>
<feature type="transmembrane region" description="Helical" evidence="6">
    <location>
        <begin position="23"/>
        <end position="45"/>
    </location>
</feature>
<feature type="transmembrane region" description="Helical" evidence="6">
    <location>
        <begin position="57"/>
        <end position="80"/>
    </location>
</feature>
<evidence type="ECO:0000256" key="4">
    <source>
        <dbReference type="ARBA" id="ARBA00022989"/>
    </source>
</evidence>
<dbReference type="InterPro" id="IPR003740">
    <property type="entry name" value="YitT"/>
</dbReference>
<feature type="transmembrane region" description="Helical" evidence="6">
    <location>
        <begin position="119"/>
        <end position="137"/>
    </location>
</feature>
<keyword evidence="2" id="KW-1003">Cell membrane</keyword>
<dbReference type="PANTHER" id="PTHR33545">
    <property type="entry name" value="UPF0750 MEMBRANE PROTEIN YITT-RELATED"/>
    <property type="match status" value="1"/>
</dbReference>
<dbReference type="Proteomes" id="UP001219956">
    <property type="component" value="Unassembled WGS sequence"/>
</dbReference>
<evidence type="ECO:0000256" key="2">
    <source>
        <dbReference type="ARBA" id="ARBA00022475"/>
    </source>
</evidence>
<evidence type="ECO:0000313" key="8">
    <source>
        <dbReference type="Proteomes" id="UP001219956"/>
    </source>
</evidence>
<gene>
    <name evidence="7" type="ORF">PQU95_11610</name>
</gene>
<dbReference type="PANTHER" id="PTHR33545:SF5">
    <property type="entry name" value="UPF0750 MEMBRANE PROTEIN YITT"/>
    <property type="match status" value="1"/>
</dbReference>
<keyword evidence="3 6" id="KW-0812">Transmembrane</keyword>
<keyword evidence="5 6" id="KW-0472">Membrane</keyword>
<dbReference type="InterPro" id="IPR051461">
    <property type="entry name" value="UPF0750_membrane"/>
</dbReference>
<sequence>MTSESKCLEGGHNPLAHTWAEDLLAFLIGTSFIGLGMAMFAQAGLLTGGTAGIAFLLHYYSGASFGWLFFIINLPFYWLALRQMGRAFTLRTFVAVGLVSLFSSLHRTLFPFAGSLNPYYTGLLGGLLIGMGVIALFRHKASVGGVNILALYVQQRYGLRAGKLQFGFDLLVMAGALLVAGWPQLLGSLIGAAAMSLVIGFYHRPDRYIAQS</sequence>
<feature type="transmembrane region" description="Helical" evidence="6">
    <location>
        <begin position="92"/>
        <end position="113"/>
    </location>
</feature>
<name>A0ABT5J0D8_9NEIS</name>
<accession>A0ABT5J0D8</accession>
<dbReference type="EMBL" id="JAQQLF010000013">
    <property type="protein sequence ID" value="MDC7717858.1"/>
    <property type="molecule type" value="Genomic_DNA"/>
</dbReference>
<reference evidence="7 8" key="1">
    <citation type="submission" date="2023-01" db="EMBL/GenBank/DDBJ databases">
        <title>Novel species of the genus Vogesella isolated from rivers.</title>
        <authorList>
            <person name="Lu H."/>
        </authorList>
    </citation>
    <scope>NUCLEOTIDE SEQUENCE [LARGE SCALE GENOMIC DNA]</scope>
    <source>
        <strain evidence="7 8">DC21W</strain>
    </source>
</reference>
<dbReference type="Pfam" id="PF02588">
    <property type="entry name" value="YitT_membrane"/>
    <property type="match status" value="1"/>
</dbReference>
<evidence type="ECO:0000256" key="1">
    <source>
        <dbReference type="ARBA" id="ARBA00004651"/>
    </source>
</evidence>
<evidence type="ECO:0000256" key="6">
    <source>
        <dbReference type="SAM" id="Phobius"/>
    </source>
</evidence>
<feature type="transmembrane region" description="Helical" evidence="6">
    <location>
        <begin position="185"/>
        <end position="202"/>
    </location>
</feature>
<dbReference type="RefSeq" id="WP_272752166.1">
    <property type="nucleotide sequence ID" value="NZ_JAQQLF010000013.1"/>
</dbReference>
<proteinExistence type="predicted"/>
<evidence type="ECO:0000313" key="7">
    <source>
        <dbReference type="EMBL" id="MDC7717858.1"/>
    </source>
</evidence>
<keyword evidence="8" id="KW-1185">Reference proteome</keyword>
<comment type="caution">
    <text evidence="7">The sequence shown here is derived from an EMBL/GenBank/DDBJ whole genome shotgun (WGS) entry which is preliminary data.</text>
</comment>
<organism evidence="7 8">
    <name type="scientific">Vogesella aquatica</name>
    <dbReference type="NCBI Taxonomy" id="2984206"/>
    <lineage>
        <taxon>Bacteria</taxon>
        <taxon>Pseudomonadati</taxon>
        <taxon>Pseudomonadota</taxon>
        <taxon>Betaproteobacteria</taxon>
        <taxon>Neisseriales</taxon>
        <taxon>Chromobacteriaceae</taxon>
        <taxon>Vogesella</taxon>
    </lineage>
</organism>
<protein>
    <submittedName>
        <fullName evidence="7">YitT family protein</fullName>
    </submittedName>
</protein>
<comment type="subcellular location">
    <subcellularLocation>
        <location evidence="1">Cell membrane</location>
        <topology evidence="1">Multi-pass membrane protein</topology>
    </subcellularLocation>
</comment>
<keyword evidence="4 6" id="KW-1133">Transmembrane helix</keyword>
<evidence type="ECO:0000256" key="5">
    <source>
        <dbReference type="ARBA" id="ARBA00023136"/>
    </source>
</evidence>